<dbReference type="Gene3D" id="3.40.50.300">
    <property type="entry name" value="P-loop containing nucleotide triphosphate hydrolases"/>
    <property type="match status" value="1"/>
</dbReference>
<dbReference type="SUPFAM" id="SSF52540">
    <property type="entry name" value="P-loop containing nucleoside triphosphate hydrolases"/>
    <property type="match status" value="1"/>
</dbReference>
<comment type="caution">
    <text evidence="1">The sequence shown here is derived from an EMBL/GenBank/DDBJ whole genome shotgun (WGS) entry which is preliminary data.</text>
</comment>
<reference evidence="2" key="1">
    <citation type="journal article" date="2019" name="Int. J. Syst. Evol. Microbiol.">
        <title>The Global Catalogue of Microorganisms (GCM) 10K type strain sequencing project: providing services to taxonomists for standard genome sequencing and annotation.</title>
        <authorList>
            <consortium name="The Broad Institute Genomics Platform"/>
            <consortium name="The Broad Institute Genome Sequencing Center for Infectious Disease"/>
            <person name="Wu L."/>
            <person name="Ma J."/>
        </authorList>
    </citation>
    <scope>NUCLEOTIDE SEQUENCE [LARGE SCALE GENOMIC DNA]</scope>
    <source>
        <strain evidence="2">JCM 18126</strain>
    </source>
</reference>
<dbReference type="RefSeq" id="WP_345713962.1">
    <property type="nucleotide sequence ID" value="NZ_BAABIL010000680.1"/>
</dbReference>
<evidence type="ECO:0000313" key="2">
    <source>
        <dbReference type="Proteomes" id="UP001501195"/>
    </source>
</evidence>
<dbReference type="InterPro" id="IPR027417">
    <property type="entry name" value="P-loop_NTPase"/>
</dbReference>
<gene>
    <name evidence="1" type="ORF">GCM10023225_33510</name>
</gene>
<evidence type="ECO:0000313" key="1">
    <source>
        <dbReference type="EMBL" id="GAA4659975.1"/>
    </source>
</evidence>
<dbReference type="Proteomes" id="UP001501195">
    <property type="component" value="Unassembled WGS sequence"/>
</dbReference>
<protein>
    <recommendedName>
        <fullName evidence="3">AAA domain-containing protein</fullName>
    </recommendedName>
</protein>
<proteinExistence type="predicted"/>
<dbReference type="Pfam" id="PF13671">
    <property type="entry name" value="AAA_33"/>
    <property type="match status" value="1"/>
</dbReference>
<keyword evidence="2" id="KW-1185">Reference proteome</keyword>
<accession>A0ABP8VDE9</accession>
<dbReference type="EMBL" id="BAABIL010000680">
    <property type="protein sequence ID" value="GAA4659975.1"/>
    <property type="molecule type" value="Genomic_DNA"/>
</dbReference>
<sequence length="204" mass="22397">MIIWINGAFGVGKSTTACEVLSRLPDAGVFDPERWGWVLKRTVGLFRPGDYQDLESWRAVTIATAARRARPGRHLVVPMSVLNTEHLVGILQGLRRRGREVLHVTLHASSAELEERIAADADDIDARAWRTGQLARYEAAAAALGDLGPVVHTDGLRPQEVADAVVALALRRQPMPEGALVTSARARWHSCLALPDRIRPRRGP</sequence>
<name>A0ABP8VDE9_9ACTN</name>
<evidence type="ECO:0008006" key="3">
    <source>
        <dbReference type="Google" id="ProtNLM"/>
    </source>
</evidence>
<organism evidence="1 2">
    <name type="scientific">Kineococcus glutinatus</name>
    <dbReference type="NCBI Taxonomy" id="1070872"/>
    <lineage>
        <taxon>Bacteria</taxon>
        <taxon>Bacillati</taxon>
        <taxon>Actinomycetota</taxon>
        <taxon>Actinomycetes</taxon>
        <taxon>Kineosporiales</taxon>
        <taxon>Kineosporiaceae</taxon>
        <taxon>Kineococcus</taxon>
    </lineage>
</organism>